<name>A0ABR3R7U5_9PLEO</name>
<dbReference type="InterPro" id="IPR032675">
    <property type="entry name" value="LRR_dom_sf"/>
</dbReference>
<dbReference type="GO" id="GO:0003677">
    <property type="term" value="F:DNA binding"/>
    <property type="evidence" value="ECO:0007669"/>
    <property type="project" value="UniProtKB-KW"/>
</dbReference>
<evidence type="ECO:0000313" key="4">
    <source>
        <dbReference type="EMBL" id="KAL1600042.1"/>
    </source>
</evidence>
<feature type="compositionally biased region" description="Low complexity" evidence="1">
    <location>
        <begin position="140"/>
        <end position="152"/>
    </location>
</feature>
<proteinExistence type="predicted"/>
<dbReference type="SMART" id="SM00367">
    <property type="entry name" value="LRR_CC"/>
    <property type="match status" value="3"/>
</dbReference>
<evidence type="ECO:0000313" key="5">
    <source>
        <dbReference type="Proteomes" id="UP001521222"/>
    </source>
</evidence>
<dbReference type="SUPFAM" id="SSF52047">
    <property type="entry name" value="RNI-like"/>
    <property type="match status" value="1"/>
</dbReference>
<reference evidence="4 5" key="1">
    <citation type="submission" date="2024-02" db="EMBL/GenBank/DDBJ databases">
        <title>De novo assembly and annotation of 12 fungi associated with fruit tree decline syndrome in Ontario, Canada.</title>
        <authorList>
            <person name="Sulman M."/>
            <person name="Ellouze W."/>
            <person name="Ilyukhin E."/>
        </authorList>
    </citation>
    <scope>NUCLEOTIDE SEQUENCE [LARGE SCALE GENOMIC DNA]</scope>
    <source>
        <strain evidence="4 5">M97-236</strain>
    </source>
</reference>
<dbReference type="Proteomes" id="UP001521222">
    <property type="component" value="Unassembled WGS sequence"/>
</dbReference>
<organism evidence="4 5">
    <name type="scientific">Nothophoma quercina</name>
    <dbReference type="NCBI Taxonomy" id="749835"/>
    <lineage>
        <taxon>Eukaryota</taxon>
        <taxon>Fungi</taxon>
        <taxon>Dikarya</taxon>
        <taxon>Ascomycota</taxon>
        <taxon>Pezizomycotina</taxon>
        <taxon>Dothideomycetes</taxon>
        <taxon>Pleosporomycetidae</taxon>
        <taxon>Pleosporales</taxon>
        <taxon>Pleosporineae</taxon>
        <taxon>Didymellaceae</taxon>
        <taxon>Nothophoma</taxon>
    </lineage>
</organism>
<feature type="compositionally biased region" description="Basic and acidic residues" evidence="1">
    <location>
        <begin position="330"/>
        <end position="339"/>
    </location>
</feature>
<accession>A0ABR3R7U5</accession>
<keyword evidence="4" id="KW-0238">DNA-binding</keyword>
<dbReference type="Pfam" id="PF23550">
    <property type="entry name" value="zf_Tbcl_Rhp7"/>
    <property type="match status" value="1"/>
</dbReference>
<feature type="domain" description="DNA repair protein rhp7 treble clef" evidence="3">
    <location>
        <begin position="425"/>
        <end position="463"/>
    </location>
</feature>
<evidence type="ECO:0000259" key="3">
    <source>
        <dbReference type="Pfam" id="PF23550"/>
    </source>
</evidence>
<feature type="region of interest" description="Disordered" evidence="1">
    <location>
        <begin position="221"/>
        <end position="257"/>
    </location>
</feature>
<evidence type="ECO:0000259" key="2">
    <source>
        <dbReference type="Pfam" id="PF12898"/>
    </source>
</evidence>
<comment type="caution">
    <text evidence="4">The sequence shown here is derived from an EMBL/GenBank/DDBJ whole genome shotgun (WGS) entry which is preliminary data.</text>
</comment>
<evidence type="ECO:0000256" key="1">
    <source>
        <dbReference type="SAM" id="MobiDB-lite"/>
    </source>
</evidence>
<dbReference type="Gene3D" id="3.80.10.10">
    <property type="entry name" value="Ribonuclease Inhibitor"/>
    <property type="match status" value="2"/>
</dbReference>
<protein>
    <submittedName>
        <fullName evidence="4">UV-damaged DNA-binding protein rad7</fullName>
    </submittedName>
</protein>
<gene>
    <name evidence="4" type="primary">RAD7</name>
    <name evidence="4" type="ORF">SLS59_006116</name>
</gene>
<feature type="compositionally biased region" description="Basic residues" evidence="1">
    <location>
        <begin position="387"/>
        <end position="404"/>
    </location>
</feature>
<dbReference type="Pfam" id="PF12898">
    <property type="entry name" value="Stc1"/>
    <property type="match status" value="1"/>
</dbReference>
<dbReference type="InterPro" id="IPR024630">
    <property type="entry name" value="Stc1"/>
</dbReference>
<feature type="region of interest" description="Disordered" evidence="1">
    <location>
        <begin position="136"/>
        <end position="178"/>
    </location>
</feature>
<dbReference type="InterPro" id="IPR006553">
    <property type="entry name" value="Leu-rich_rpt_Cys-con_subtyp"/>
</dbReference>
<feature type="region of interest" description="Disordered" evidence="1">
    <location>
        <begin position="330"/>
        <end position="413"/>
    </location>
</feature>
<dbReference type="EMBL" id="JAKIXB020000019">
    <property type="protein sequence ID" value="KAL1600042.1"/>
    <property type="molecule type" value="Genomic_DNA"/>
</dbReference>
<dbReference type="PANTHER" id="PTHR13318:SF234">
    <property type="entry name" value="RNI-LIKE PROTEIN"/>
    <property type="match status" value="1"/>
</dbReference>
<sequence length="928" mass="103976">MGNKNRKQVHAYNPEEIERLRHIPLPPKLKCNMCLRNYNQANFSEKQKTDVRWQISRAGKITTLPKCFKCTGGQLVEIECVMCHKTKGLEDYAKTQRRKPDDAVHIQVTREPVNEERYEDPNKAFIETESSAGNYPDYWTSTSSSRDTASSAGDWEDTGSTDGRCRRNEGGGIDLSDQFQRAMSVGGEVSDTLIDSEFSYNSANDPKPGTWSQVAGGKIAGTQSWHTSSERASSTTSNLDARKYGRPGTRSIAGSAHSFNSSIAERSQFSSDHIEMKGNFAKVKAYVGDRTKYTMAGRRPRGSGIRGPHSALTDFLAANNISAQEIRDSYRDRVQRAEQDATAAVENGEGPSNAGEQAEEDLQAESSAMAAERSRKRKRNQDEAIAKIKKGKEAKKKSSKKKKKGPDDESDEDFMDMYKKAKKLPGQLENCELCDKRFTVTPYSQAGPEGGLLCTPCGKELKKEVKAQEKAKKPVVRKGRRKIESNRLDGLTVRGPKSLQQLCIEKLAKHSEDIDELGEMPENIMNKISEIFSKKRAMNTTTMKLFLQPDMDTVAIHEAAYLETEDYDQIFAVCPSVKKLSLRNCCQFKDSNVDYMIEKAKSLVDLQLLGANLVGNDKWIELFIARGQDLKSFKVEWLDAAFDDQAVEALTTFCPNIERLKIERCKRLGVDSIDAIARLEQLEHLTLRFYEQVSREKVVHLVNSVGAHLRTLCLEHFLDNNSDPTDDVLDAIHKTCRHLSKFRFSENSECTDDGYVNLFTNWTNPPLHYIDVNSLRDMDNTNPDGPEDYPIGLASGGFQALMAHSGSRLEYLDISSCRHISHATFTDIFDGSKTYPHLREINLSFCPVVDTQIIAGIFRCCPALQKVVTFGCFQVADVVVPRGIVLIGAPKAQDQIEQFGDTVMEFQEVAQREMEQMRAAGRLVPMVA</sequence>
<keyword evidence="5" id="KW-1185">Reference proteome</keyword>
<dbReference type="InterPro" id="IPR056451">
    <property type="entry name" value="Znf_Tbcl_Rhp7"/>
</dbReference>
<feature type="compositionally biased region" description="Polar residues" evidence="1">
    <location>
        <begin position="221"/>
        <end position="239"/>
    </location>
</feature>
<feature type="domain" description="Stc1" evidence="2">
    <location>
        <begin position="30"/>
        <end position="103"/>
    </location>
</feature>
<dbReference type="PANTHER" id="PTHR13318">
    <property type="entry name" value="PARTNER OF PAIRED, ISOFORM B-RELATED"/>
    <property type="match status" value="1"/>
</dbReference>